<dbReference type="PANTHER" id="PTHR43356:SF2">
    <property type="entry name" value="PHOSPHATE ACETYLTRANSFERASE"/>
    <property type="match status" value="1"/>
</dbReference>
<dbReference type="Gene3D" id="3.40.1390.20">
    <property type="entry name" value="HprK N-terminal domain-like"/>
    <property type="match status" value="1"/>
</dbReference>
<dbReference type="OrthoDB" id="9769095at2"/>
<dbReference type="InterPro" id="IPR028979">
    <property type="entry name" value="Ser_kin/Pase_Hpr-like_N_sf"/>
</dbReference>
<dbReference type="InterPro" id="IPR050500">
    <property type="entry name" value="Phos_Acetyltrans/Butyryltrans"/>
</dbReference>
<dbReference type="Pfam" id="PF13500">
    <property type="entry name" value="AAA_26"/>
    <property type="match status" value="1"/>
</dbReference>
<dbReference type="SUPFAM" id="SSF52540">
    <property type="entry name" value="P-loop containing nucleoside triphosphate hydrolases"/>
    <property type="match status" value="1"/>
</dbReference>
<dbReference type="Pfam" id="PF07085">
    <property type="entry name" value="DRTGG"/>
    <property type="match status" value="1"/>
</dbReference>
<dbReference type="CDD" id="cd03109">
    <property type="entry name" value="DTBS"/>
    <property type="match status" value="1"/>
</dbReference>
<dbReference type="Gene3D" id="3.40.50.300">
    <property type="entry name" value="P-loop containing nucleotide triphosphate hydrolases"/>
    <property type="match status" value="1"/>
</dbReference>
<dbReference type="RefSeq" id="WP_072870656.1">
    <property type="nucleotide sequence ID" value="NZ_FQZM01000042.1"/>
</dbReference>
<dbReference type="STRING" id="1121432.SAMN02745219_02881"/>
<evidence type="ECO:0000313" key="2">
    <source>
        <dbReference type="EMBL" id="SHJ58140.1"/>
    </source>
</evidence>
<dbReference type="InterPro" id="IPR027417">
    <property type="entry name" value="P-loop_NTPase"/>
</dbReference>
<dbReference type="InterPro" id="IPR010766">
    <property type="entry name" value="DRTGG"/>
</dbReference>
<dbReference type="AlphaFoldDB" id="A0A1M6KGW8"/>
<proteinExistence type="predicted"/>
<dbReference type="EMBL" id="FQZM01000042">
    <property type="protein sequence ID" value="SHJ58140.1"/>
    <property type="molecule type" value="Genomic_DNA"/>
</dbReference>
<evidence type="ECO:0000259" key="1">
    <source>
        <dbReference type="Pfam" id="PF07085"/>
    </source>
</evidence>
<name>A0A1M6KGW8_9FIRM</name>
<organism evidence="2 3">
    <name type="scientific">Desulfofundulus thermosubterraneus DSM 16057</name>
    <dbReference type="NCBI Taxonomy" id="1121432"/>
    <lineage>
        <taxon>Bacteria</taxon>
        <taxon>Bacillati</taxon>
        <taxon>Bacillota</taxon>
        <taxon>Clostridia</taxon>
        <taxon>Eubacteriales</taxon>
        <taxon>Peptococcaceae</taxon>
        <taxon>Desulfofundulus</taxon>
    </lineage>
</organism>
<protein>
    <recommendedName>
        <fullName evidence="1">DRTGG domain-containing protein</fullName>
    </recommendedName>
</protein>
<gene>
    <name evidence="2" type="ORF">SAMN02745219_02881</name>
</gene>
<dbReference type="Proteomes" id="UP000184529">
    <property type="component" value="Unassembled WGS sequence"/>
</dbReference>
<dbReference type="SUPFAM" id="SSF75138">
    <property type="entry name" value="HprK N-terminal domain-like"/>
    <property type="match status" value="1"/>
</dbReference>
<dbReference type="PANTHER" id="PTHR43356">
    <property type="entry name" value="PHOSPHATE ACETYLTRANSFERASE"/>
    <property type="match status" value="1"/>
</dbReference>
<reference evidence="3" key="1">
    <citation type="submission" date="2016-11" db="EMBL/GenBank/DDBJ databases">
        <authorList>
            <person name="Varghese N."/>
            <person name="Submissions S."/>
        </authorList>
    </citation>
    <scope>NUCLEOTIDE SEQUENCE [LARGE SCALE GENOMIC DNA]</scope>
    <source>
        <strain evidence="3">DSM 16057</strain>
    </source>
</reference>
<feature type="domain" description="DRTGG" evidence="1">
    <location>
        <begin position="212"/>
        <end position="315"/>
    </location>
</feature>
<sequence>MKNLYIMGTAGSGKTAMAVGLALKLVQHGYKVAYFKPVGHPTGIREQNDEDARLMQEVLDLKQPLDVIAPFIAGPSYLSGYRQCEALEWILSCYRQVSAGTDVVLIGGAAFPHIMGCWGLDAVTLAKKLEALVLFTIRIENDFSLDEAIFINSYLVSQGIQVLGNVFNNVPRPLLAKTEGIYKPILTERGFRTLGIIPQRPEISSPTVREFYETLGGEILAGEENMDRLVEDVIVGAMTIESALGYLRRAPNKAVITGGDRADLALAALETNTSVLILTGGLYPDVKVIARAAEKNVPLILVHYDTFTTIEKLAEISRHIRPRDRKRIALARENIDKYCDFPAILQTLAD</sequence>
<evidence type="ECO:0000313" key="3">
    <source>
        <dbReference type="Proteomes" id="UP000184529"/>
    </source>
</evidence>
<keyword evidence="3" id="KW-1185">Reference proteome</keyword>
<accession>A0A1M6KGW8</accession>